<feature type="transmembrane region" description="Helical" evidence="9">
    <location>
        <begin position="472"/>
        <end position="499"/>
    </location>
</feature>
<dbReference type="Gene3D" id="3.30.2090.10">
    <property type="entry name" value="Multidrug efflux transporter AcrB TolC docking domain, DN and DC subdomains"/>
    <property type="match status" value="2"/>
</dbReference>
<organism evidence="11 12">
    <name type="scientific">Pontibacter mangrovi</name>
    <dbReference type="NCBI Taxonomy" id="2589816"/>
    <lineage>
        <taxon>Bacteria</taxon>
        <taxon>Pseudomonadati</taxon>
        <taxon>Bacteroidota</taxon>
        <taxon>Cytophagia</taxon>
        <taxon>Cytophagales</taxon>
        <taxon>Hymenobacteraceae</taxon>
        <taxon>Pontibacter</taxon>
    </lineage>
</organism>
<dbReference type="Gene3D" id="3.30.70.1320">
    <property type="entry name" value="Multidrug efflux transporter AcrB pore domain like"/>
    <property type="match status" value="1"/>
</dbReference>
<evidence type="ECO:0000313" key="12">
    <source>
        <dbReference type="Proteomes" id="UP000316727"/>
    </source>
</evidence>
<name>A0A501W513_9BACT</name>
<dbReference type="InterPro" id="IPR027463">
    <property type="entry name" value="AcrB_DN_DC_subdom"/>
</dbReference>
<dbReference type="InterPro" id="IPR001036">
    <property type="entry name" value="Acrflvin-R"/>
</dbReference>
<keyword evidence="3" id="KW-0813">Transport</keyword>
<evidence type="ECO:0000256" key="6">
    <source>
        <dbReference type="ARBA" id="ARBA00022692"/>
    </source>
</evidence>
<reference evidence="11 12" key="1">
    <citation type="submission" date="2019-06" db="EMBL/GenBank/DDBJ databases">
        <title>A novel bacterium of genus Pontibacter, isolated from marine sediment.</title>
        <authorList>
            <person name="Huang H."/>
            <person name="Mo K."/>
            <person name="Hu Y."/>
        </authorList>
    </citation>
    <scope>NUCLEOTIDE SEQUENCE [LARGE SCALE GENOMIC DNA]</scope>
    <source>
        <strain evidence="11 12">HB172049</strain>
    </source>
</reference>
<comment type="caution">
    <text evidence="11">The sequence shown here is derived from an EMBL/GenBank/DDBJ whole genome shotgun (WGS) entry which is preliminary data.</text>
</comment>
<feature type="transmembrane region" description="Helical" evidence="9">
    <location>
        <begin position="972"/>
        <end position="993"/>
    </location>
</feature>
<dbReference type="AlphaFoldDB" id="A0A501W513"/>
<feature type="transmembrane region" description="Helical" evidence="9">
    <location>
        <begin position="396"/>
        <end position="419"/>
    </location>
</feature>
<dbReference type="GO" id="GO:0015562">
    <property type="term" value="F:efflux transmembrane transporter activity"/>
    <property type="evidence" value="ECO:0007669"/>
    <property type="project" value="InterPro"/>
</dbReference>
<feature type="transmembrane region" description="Helical" evidence="9">
    <location>
        <begin position="12"/>
        <end position="33"/>
    </location>
</feature>
<evidence type="ECO:0000256" key="5">
    <source>
        <dbReference type="ARBA" id="ARBA00022519"/>
    </source>
</evidence>
<accession>A0A501W513</accession>
<evidence type="ECO:0000256" key="9">
    <source>
        <dbReference type="SAM" id="Phobius"/>
    </source>
</evidence>
<keyword evidence="5" id="KW-0997">Cell inner membrane</keyword>
<feature type="domain" description="SSD" evidence="10">
    <location>
        <begin position="368"/>
        <end position="497"/>
    </location>
</feature>
<keyword evidence="8 9" id="KW-0472">Membrane</keyword>
<dbReference type="PANTHER" id="PTHR32063">
    <property type="match status" value="1"/>
</dbReference>
<dbReference type="FunFam" id="3.30.70.1430:FF:000001">
    <property type="entry name" value="Efflux pump membrane transporter"/>
    <property type="match status" value="1"/>
</dbReference>
<feature type="transmembrane region" description="Helical" evidence="9">
    <location>
        <begin position="539"/>
        <end position="559"/>
    </location>
</feature>
<keyword evidence="6 9" id="KW-0812">Transmembrane</keyword>
<dbReference type="EMBL" id="VFRQ01000007">
    <property type="protein sequence ID" value="TPE43370.1"/>
    <property type="molecule type" value="Genomic_DNA"/>
</dbReference>
<feature type="transmembrane region" description="Helical" evidence="9">
    <location>
        <begin position="1005"/>
        <end position="1031"/>
    </location>
</feature>
<dbReference type="GO" id="GO:0042910">
    <property type="term" value="F:xenobiotic transmembrane transporter activity"/>
    <property type="evidence" value="ECO:0007669"/>
    <property type="project" value="TreeGrafter"/>
</dbReference>
<dbReference type="OrthoDB" id="9798415at2"/>
<sequence>MISDVFIRRPVTSIVISIVIVLVGVLAMMNLPVTQYPDISPPTVSVSANYTGADAQTVEQTVATPVETQINGTPGMAYITSTNTSTGQMNMSVTFEIGTDIDIATLDVQNRASIAEPSLPEEVRRLGVTVRKRNPSIMMVVGIFSPKGTHDIQYLDNFTNIFVRDALLRVPGVGDINALGQDFSMRVWLKPDKLAQYNISTSEITAAIQEQNLQVAAGTVGAKPQHDSQAFQYPITVKGRLQTQEEFGNIIVRTNPQDGSLVYLRDVARLEFGRFDYGRAATINGKPSTILLMYQAPGSNALETADGIYAALEDLKATFPADVDYVVSFETVSVVQVSINEVVHTLVEALILVIIVVFLFLQSWRATLVPILAIPVSIIGTFIFFIPLGFTINTLTLFGFVLAIGIVVDDAIVVVEAVQHYIDHERLSAREATRKAMKDITAPVIAIALILAAVFIPVGFIPGIVGRLYQQFAITIAISVLISAFVALTLTPALCSLMLKPMNVNRDSKGLNKFFYLFNNWFARTTESYSHGVRKSIKATPLVLILLVCLYVGTVGLFATKPTGFIPTEDEGRLFVAIELPEGSSATRTEATLAEIGTIMADIPAIRNYTAIGGLNAINFSFKSNSGTIFLQLQPWDQREDEADQLQGVMNTLNQRFAAIKEANIRVVAPPAIPGLGQSGGFSFMLEQRAGGDIKAFEATLGQFVAAANARPEIAMAYSFFNTRTPGYEVTVDREKTKQLGVNIADVYATMSSLMGSRYINDFTRYGRNFRVVAQADTAYRMDIESLNQYYVMNRQGGSVPLSALITSKLVENPAVISHYNLFRAAEVMGSAAPGYSSGQALQALQEVAAQVLPAGYGYDFSGLSREELAAGNSTVYIFTLSILLVLLLLAALYESWSVPFSILFAIPLGMFGAILALTLLPKLDNNVYAQIGMITLIGLAAKNAILIVEFAKERVDRGMELIEATIEAVKLRLRPILMTSMAFILGVVPLALASGAGAVSRQTIGWVVIGGMLAATFLAIFIVPVLYVVITRLAYGKKGLAELRAQADNREDEGGDPAYVN</sequence>
<feature type="transmembrane region" description="Helical" evidence="9">
    <location>
        <begin position="342"/>
        <end position="361"/>
    </location>
</feature>
<dbReference type="Gene3D" id="3.30.70.1430">
    <property type="entry name" value="Multidrug efflux transporter AcrB pore domain"/>
    <property type="match status" value="2"/>
</dbReference>
<dbReference type="GO" id="GO:0009636">
    <property type="term" value="P:response to toxic substance"/>
    <property type="evidence" value="ECO:0007669"/>
    <property type="project" value="UniProtKB-ARBA"/>
</dbReference>
<gene>
    <name evidence="11" type="ORF">FJM65_14785</name>
</gene>
<evidence type="ECO:0000256" key="2">
    <source>
        <dbReference type="ARBA" id="ARBA00010942"/>
    </source>
</evidence>
<protein>
    <submittedName>
        <fullName evidence="11">Multidrug efflux RND transporter permease subunit</fullName>
    </submittedName>
</protein>
<evidence type="ECO:0000313" key="11">
    <source>
        <dbReference type="EMBL" id="TPE43370.1"/>
    </source>
</evidence>
<dbReference type="FunFam" id="1.20.1640.10:FF:000001">
    <property type="entry name" value="Efflux pump membrane transporter"/>
    <property type="match status" value="1"/>
</dbReference>
<dbReference type="GO" id="GO:0005886">
    <property type="term" value="C:plasma membrane"/>
    <property type="evidence" value="ECO:0007669"/>
    <property type="project" value="UniProtKB-SubCell"/>
</dbReference>
<feature type="transmembrane region" description="Helical" evidence="9">
    <location>
        <begin position="876"/>
        <end position="894"/>
    </location>
</feature>
<dbReference type="SUPFAM" id="SSF82714">
    <property type="entry name" value="Multidrug efflux transporter AcrB TolC docking domain, DN and DC subdomains"/>
    <property type="match status" value="2"/>
</dbReference>
<comment type="similarity">
    <text evidence="2">Belongs to the resistance-nodulation-cell division (RND) (TC 2.A.6) family.</text>
</comment>
<dbReference type="InterPro" id="IPR000731">
    <property type="entry name" value="SSD"/>
</dbReference>
<evidence type="ECO:0000256" key="3">
    <source>
        <dbReference type="ARBA" id="ARBA00022448"/>
    </source>
</evidence>
<feature type="transmembrane region" description="Helical" evidence="9">
    <location>
        <begin position="901"/>
        <end position="922"/>
    </location>
</feature>
<evidence type="ECO:0000256" key="1">
    <source>
        <dbReference type="ARBA" id="ARBA00004429"/>
    </source>
</evidence>
<dbReference type="NCBIfam" id="TIGR00915">
    <property type="entry name" value="2A0602"/>
    <property type="match status" value="1"/>
</dbReference>
<keyword evidence="12" id="KW-1185">Reference proteome</keyword>
<keyword evidence="7 9" id="KW-1133">Transmembrane helix</keyword>
<dbReference type="Pfam" id="PF00873">
    <property type="entry name" value="ACR_tran"/>
    <property type="match status" value="1"/>
</dbReference>
<dbReference type="SUPFAM" id="SSF82866">
    <property type="entry name" value="Multidrug efflux transporter AcrB transmembrane domain"/>
    <property type="match status" value="2"/>
</dbReference>
<dbReference type="Proteomes" id="UP000316727">
    <property type="component" value="Unassembled WGS sequence"/>
</dbReference>
<dbReference type="SUPFAM" id="SSF82693">
    <property type="entry name" value="Multidrug efflux transporter AcrB pore domain, PN1, PN2, PC1 and PC2 subdomains"/>
    <property type="match status" value="3"/>
</dbReference>
<feature type="transmembrane region" description="Helical" evidence="9">
    <location>
        <begin position="368"/>
        <end position="390"/>
    </location>
</feature>
<dbReference type="Gene3D" id="3.30.70.1440">
    <property type="entry name" value="Multidrug efflux transporter AcrB pore domain"/>
    <property type="match status" value="1"/>
</dbReference>
<dbReference type="InterPro" id="IPR004764">
    <property type="entry name" value="MdtF-like"/>
</dbReference>
<comment type="subcellular location">
    <subcellularLocation>
        <location evidence="1">Cell inner membrane</location>
        <topology evidence="1">Multi-pass membrane protein</topology>
    </subcellularLocation>
</comment>
<dbReference type="NCBIfam" id="NF000282">
    <property type="entry name" value="RND_permease_1"/>
    <property type="match status" value="1"/>
</dbReference>
<feature type="transmembrane region" description="Helical" evidence="9">
    <location>
        <begin position="928"/>
        <end position="951"/>
    </location>
</feature>
<dbReference type="PANTHER" id="PTHR32063:SF11">
    <property type="entry name" value="CATION OR DRUG EFFLUX SYSTEM PROTEIN"/>
    <property type="match status" value="1"/>
</dbReference>
<dbReference type="Gene3D" id="1.20.1640.10">
    <property type="entry name" value="Multidrug efflux transporter AcrB transmembrane domain"/>
    <property type="match status" value="2"/>
</dbReference>
<evidence type="ECO:0000259" key="10">
    <source>
        <dbReference type="PROSITE" id="PS50156"/>
    </source>
</evidence>
<evidence type="ECO:0000256" key="4">
    <source>
        <dbReference type="ARBA" id="ARBA00022475"/>
    </source>
</evidence>
<evidence type="ECO:0000256" key="7">
    <source>
        <dbReference type="ARBA" id="ARBA00022989"/>
    </source>
</evidence>
<dbReference type="RefSeq" id="WP_140622316.1">
    <property type="nucleotide sequence ID" value="NZ_VFRQ01000007.1"/>
</dbReference>
<dbReference type="PRINTS" id="PR00702">
    <property type="entry name" value="ACRIFLAVINRP"/>
</dbReference>
<feature type="transmembrane region" description="Helical" evidence="9">
    <location>
        <begin position="440"/>
        <end position="460"/>
    </location>
</feature>
<dbReference type="PROSITE" id="PS50156">
    <property type="entry name" value="SSD"/>
    <property type="match status" value="1"/>
</dbReference>
<proteinExistence type="inferred from homology"/>
<evidence type="ECO:0000256" key="8">
    <source>
        <dbReference type="ARBA" id="ARBA00023136"/>
    </source>
</evidence>
<keyword evidence="4" id="KW-1003">Cell membrane</keyword>